<comment type="similarity">
    <text evidence="4">Belongs to the zinc-containing alcohol dehydrogenase family.</text>
</comment>
<dbReference type="InterPro" id="IPR002328">
    <property type="entry name" value="ADH_Zn_CS"/>
</dbReference>
<dbReference type="InterPro" id="IPR020843">
    <property type="entry name" value="ER"/>
</dbReference>
<dbReference type="PANTHER" id="PTHR43401:SF2">
    <property type="entry name" value="L-THREONINE 3-DEHYDROGENASE"/>
    <property type="match status" value="1"/>
</dbReference>
<keyword evidence="3" id="KW-0560">Oxidoreductase</keyword>
<evidence type="ECO:0000256" key="4">
    <source>
        <dbReference type="RuleBase" id="RU361277"/>
    </source>
</evidence>
<keyword evidence="1 4" id="KW-0479">Metal-binding</keyword>
<reference evidence="6 7" key="1">
    <citation type="submission" date="2017-08" db="EMBL/GenBank/DDBJ databases">
        <title>Substantial Increase in Enzyme Production by Combined Drug-Resistance Mutations in Paenibacillus agaridevorans.</title>
        <authorList>
            <person name="Tanaka Y."/>
            <person name="Funane K."/>
            <person name="Hosaka T."/>
            <person name="Shiwa Y."/>
            <person name="Fujita N."/>
            <person name="Miyazaki T."/>
            <person name="Yoshikawa H."/>
            <person name="Murakami K."/>
            <person name="Kasahara K."/>
            <person name="Inaoka T."/>
            <person name="Hiraga Y."/>
            <person name="Ochi K."/>
        </authorList>
    </citation>
    <scope>NUCLEOTIDE SEQUENCE [LARGE SCALE GENOMIC DNA]</scope>
    <source>
        <strain evidence="6 7">T-3040</strain>
    </source>
</reference>
<dbReference type="Gene3D" id="3.40.50.720">
    <property type="entry name" value="NAD(P)-binding Rossmann-like Domain"/>
    <property type="match status" value="1"/>
</dbReference>
<dbReference type="GO" id="GO:0008270">
    <property type="term" value="F:zinc ion binding"/>
    <property type="evidence" value="ECO:0007669"/>
    <property type="project" value="InterPro"/>
</dbReference>
<dbReference type="InterPro" id="IPR011032">
    <property type="entry name" value="GroES-like_sf"/>
</dbReference>
<dbReference type="Pfam" id="PF00107">
    <property type="entry name" value="ADH_zinc_N"/>
    <property type="match status" value="1"/>
</dbReference>
<dbReference type="SUPFAM" id="SSF51735">
    <property type="entry name" value="NAD(P)-binding Rossmann-fold domains"/>
    <property type="match status" value="1"/>
</dbReference>
<evidence type="ECO:0000313" key="6">
    <source>
        <dbReference type="EMBL" id="GBG07860.1"/>
    </source>
</evidence>
<dbReference type="InterPro" id="IPR050129">
    <property type="entry name" value="Zn_alcohol_dh"/>
</dbReference>
<keyword evidence="2 4" id="KW-0862">Zinc</keyword>
<comment type="caution">
    <text evidence="6">The sequence shown here is derived from an EMBL/GenBank/DDBJ whole genome shotgun (WGS) entry which is preliminary data.</text>
</comment>
<dbReference type="GO" id="GO:0016491">
    <property type="term" value="F:oxidoreductase activity"/>
    <property type="evidence" value="ECO:0007669"/>
    <property type="project" value="UniProtKB-KW"/>
</dbReference>
<dbReference type="PROSITE" id="PS00059">
    <property type="entry name" value="ADH_ZINC"/>
    <property type="match status" value="1"/>
</dbReference>
<dbReference type="PANTHER" id="PTHR43401">
    <property type="entry name" value="L-THREONINE 3-DEHYDROGENASE"/>
    <property type="match status" value="1"/>
</dbReference>
<dbReference type="InterPro" id="IPR013154">
    <property type="entry name" value="ADH-like_N"/>
</dbReference>
<evidence type="ECO:0000313" key="7">
    <source>
        <dbReference type="Proteomes" id="UP000245202"/>
    </source>
</evidence>
<gene>
    <name evidence="6" type="ORF">PAT3040_02423</name>
</gene>
<dbReference type="CDD" id="cd08235">
    <property type="entry name" value="iditol_2_DH_like"/>
    <property type="match status" value="1"/>
</dbReference>
<dbReference type="Gene3D" id="3.90.180.10">
    <property type="entry name" value="Medium-chain alcohol dehydrogenases, catalytic domain"/>
    <property type="match status" value="1"/>
</dbReference>
<dbReference type="InterPro" id="IPR013149">
    <property type="entry name" value="ADH-like_C"/>
</dbReference>
<evidence type="ECO:0000256" key="3">
    <source>
        <dbReference type="ARBA" id="ARBA00023002"/>
    </source>
</evidence>
<keyword evidence="7" id="KW-1185">Reference proteome</keyword>
<dbReference type="EMBL" id="BDQX01000115">
    <property type="protein sequence ID" value="GBG07860.1"/>
    <property type="molecule type" value="Genomic_DNA"/>
</dbReference>
<dbReference type="AlphaFoldDB" id="A0A2R5EMG9"/>
<evidence type="ECO:0000256" key="1">
    <source>
        <dbReference type="ARBA" id="ARBA00022723"/>
    </source>
</evidence>
<proteinExistence type="inferred from homology"/>
<accession>A0A2R5EMG9</accession>
<evidence type="ECO:0000256" key="2">
    <source>
        <dbReference type="ARBA" id="ARBA00022833"/>
    </source>
</evidence>
<name>A0A2R5EMG9_9BACL</name>
<dbReference type="Pfam" id="PF08240">
    <property type="entry name" value="ADH_N"/>
    <property type="match status" value="1"/>
</dbReference>
<dbReference type="Proteomes" id="UP000245202">
    <property type="component" value="Unassembled WGS sequence"/>
</dbReference>
<dbReference type="InterPro" id="IPR036291">
    <property type="entry name" value="NAD(P)-bd_dom_sf"/>
</dbReference>
<organism evidence="6 7">
    <name type="scientific">Paenibacillus agaridevorans</name>
    <dbReference type="NCBI Taxonomy" id="171404"/>
    <lineage>
        <taxon>Bacteria</taxon>
        <taxon>Bacillati</taxon>
        <taxon>Bacillota</taxon>
        <taxon>Bacilli</taxon>
        <taxon>Bacillales</taxon>
        <taxon>Paenibacillaceae</taxon>
        <taxon>Paenibacillus</taxon>
    </lineage>
</organism>
<protein>
    <submittedName>
        <fullName evidence="6">Zn-dependent alcohol dehydrogenase</fullName>
    </submittedName>
</protein>
<feature type="domain" description="Enoyl reductase (ER)" evidence="5">
    <location>
        <begin position="10"/>
        <end position="344"/>
    </location>
</feature>
<dbReference type="RefSeq" id="WP_108992858.1">
    <property type="nucleotide sequence ID" value="NZ_BDQX01000115.1"/>
</dbReference>
<dbReference type="SMART" id="SM00829">
    <property type="entry name" value="PKS_ER"/>
    <property type="match status" value="1"/>
</dbReference>
<sequence length="347" mass="37694">MKAVRLYEKNVIRIAEVPVPTINERELLIKVKRAGICGTDMRMIKNGFPGVTADSPRTLGHEFSGIIAEVGSAVEGYSEGMRVTVAPNMGCGICDLCVQGDQHLCRDYTALGIQSDGGFAEYVRIPEQAIRFGNIVRIPDNVSDDAAALNEPLSCVYNGIKQCPVNPGDNVLIIGAGPIGLMYAMLAKMSGAGKVFINNRSPDRLRICKEVDSTFIPVGPEGIQERIYELSEGKGIDMCVTANPSPEAQQLAVELAAMNGRINFFGGLPKDRQMVNLNTNAIHYKQLMVTGTTKANNHHFRKTLQFIANGIIDVNPLISARYPIEQFKDALSYAGSSQGIKTLISFD</sequence>
<dbReference type="SUPFAM" id="SSF50129">
    <property type="entry name" value="GroES-like"/>
    <property type="match status" value="1"/>
</dbReference>
<evidence type="ECO:0000259" key="5">
    <source>
        <dbReference type="SMART" id="SM00829"/>
    </source>
</evidence>
<comment type="cofactor">
    <cofactor evidence="4">
        <name>Zn(2+)</name>
        <dbReference type="ChEBI" id="CHEBI:29105"/>
    </cofactor>
</comment>